<evidence type="ECO:0000256" key="2">
    <source>
        <dbReference type="ARBA" id="ARBA00022801"/>
    </source>
</evidence>
<dbReference type="GO" id="GO:0005524">
    <property type="term" value="F:ATP binding"/>
    <property type="evidence" value="ECO:0007669"/>
    <property type="project" value="UniProtKB-KW"/>
</dbReference>
<dbReference type="CDD" id="cd18011">
    <property type="entry name" value="DEXDc_RapA"/>
    <property type="match status" value="1"/>
</dbReference>
<dbReference type="InterPro" id="IPR040765">
    <property type="entry name" value="Tudor_1_RapA"/>
</dbReference>
<dbReference type="CDD" id="cd18793">
    <property type="entry name" value="SF2_C_SNF"/>
    <property type="match status" value="1"/>
</dbReference>
<protein>
    <submittedName>
        <fullName evidence="11">RapA</fullName>
        <ecNumber evidence="11">3.6.1.-</ecNumber>
    </submittedName>
</protein>
<feature type="domain" description="Helicase ATP-binding" evidence="9">
    <location>
        <begin position="158"/>
        <end position="326"/>
    </location>
</feature>
<evidence type="ECO:0000256" key="4">
    <source>
        <dbReference type="ARBA" id="ARBA00022840"/>
    </source>
</evidence>
<dbReference type="Pfam" id="PF18339">
    <property type="entry name" value="Tudor_1_RapA"/>
    <property type="match status" value="1"/>
</dbReference>
<evidence type="ECO:0000256" key="3">
    <source>
        <dbReference type="ARBA" id="ARBA00022806"/>
    </source>
</evidence>
<dbReference type="Gene3D" id="3.30.360.80">
    <property type="match status" value="1"/>
</dbReference>
<evidence type="ECO:0000313" key="12">
    <source>
        <dbReference type="Proteomes" id="UP000000442"/>
    </source>
</evidence>
<dbReference type="GO" id="GO:0006355">
    <property type="term" value="P:regulation of DNA-templated transcription"/>
    <property type="evidence" value="ECO:0007669"/>
    <property type="project" value="InterPro"/>
</dbReference>
<keyword evidence="6" id="KW-0238">DNA-binding</keyword>
<dbReference type="OrthoDB" id="18878at2"/>
<dbReference type="RefSeq" id="WP_015905841.1">
    <property type="nucleotide sequence ID" value="NC_012108.1"/>
</dbReference>
<dbReference type="Gene3D" id="2.30.30.930">
    <property type="match status" value="1"/>
</dbReference>
<keyword evidence="4" id="KW-0067">ATP-binding</keyword>
<evidence type="ECO:0000256" key="6">
    <source>
        <dbReference type="ARBA" id="ARBA00023125"/>
    </source>
</evidence>
<gene>
    <name evidence="11" type="primary">rapA</name>
    <name evidence="11" type="ordered locus">HRM2_40500</name>
</gene>
<dbReference type="EMBL" id="CP001087">
    <property type="protein sequence ID" value="ACN17108.1"/>
    <property type="molecule type" value="Genomic_DNA"/>
</dbReference>
<dbReference type="Pfam" id="PF00176">
    <property type="entry name" value="SNF2-rel_dom"/>
    <property type="match status" value="1"/>
</dbReference>
<dbReference type="InterPro" id="IPR000330">
    <property type="entry name" value="SNF2_N"/>
</dbReference>
<evidence type="ECO:0000259" key="10">
    <source>
        <dbReference type="PROSITE" id="PS51194"/>
    </source>
</evidence>
<dbReference type="Pfam" id="PF18337">
    <property type="entry name" value="Tudor_RapA"/>
    <property type="match status" value="1"/>
</dbReference>
<name>C0QC91_DESAH</name>
<evidence type="ECO:0000256" key="1">
    <source>
        <dbReference type="ARBA" id="ARBA00022741"/>
    </source>
</evidence>
<evidence type="ECO:0000259" key="9">
    <source>
        <dbReference type="PROSITE" id="PS51192"/>
    </source>
</evidence>
<dbReference type="SMART" id="SM00490">
    <property type="entry name" value="HELICc"/>
    <property type="match status" value="1"/>
</dbReference>
<dbReference type="InterPro" id="IPR057342">
    <property type="entry name" value="DEXDc_RapA"/>
</dbReference>
<keyword evidence="1" id="KW-0547">Nucleotide-binding</keyword>
<dbReference type="InterPro" id="IPR022737">
    <property type="entry name" value="RapA_C"/>
</dbReference>
<dbReference type="STRING" id="177437.HRM2_40500"/>
<feature type="domain" description="Helicase C-terminal" evidence="10">
    <location>
        <begin position="431"/>
        <end position="591"/>
    </location>
</feature>
<dbReference type="Pfam" id="PF00271">
    <property type="entry name" value="Helicase_C"/>
    <property type="match status" value="1"/>
</dbReference>
<dbReference type="Gene3D" id="3.40.50.10810">
    <property type="entry name" value="Tandem AAA-ATPase domain"/>
    <property type="match status" value="1"/>
</dbReference>
<dbReference type="Gene3D" id="3.40.50.300">
    <property type="entry name" value="P-loop containing nucleotide triphosphate hydrolases"/>
    <property type="match status" value="1"/>
</dbReference>
<evidence type="ECO:0000256" key="8">
    <source>
        <dbReference type="ARBA" id="ARBA00023163"/>
    </source>
</evidence>
<dbReference type="GO" id="GO:0016817">
    <property type="term" value="F:hydrolase activity, acting on acid anhydrides"/>
    <property type="evidence" value="ECO:0007669"/>
    <property type="project" value="InterPro"/>
</dbReference>
<organism evidence="11 12">
    <name type="scientific">Desulforapulum autotrophicum (strain ATCC 43914 / DSM 3382 / VKM B-1955 / HRM2)</name>
    <name type="common">Desulfobacterium autotrophicum</name>
    <dbReference type="NCBI Taxonomy" id="177437"/>
    <lineage>
        <taxon>Bacteria</taxon>
        <taxon>Pseudomonadati</taxon>
        <taxon>Thermodesulfobacteriota</taxon>
        <taxon>Desulfobacteria</taxon>
        <taxon>Desulfobacterales</taxon>
        <taxon>Desulfobacteraceae</taxon>
        <taxon>Desulforapulum</taxon>
    </lineage>
</organism>
<dbReference type="InterPro" id="IPR023949">
    <property type="entry name" value="Helicase_RapA"/>
</dbReference>
<dbReference type="eggNOG" id="COG0553">
    <property type="taxonomic scope" value="Bacteria"/>
</dbReference>
<evidence type="ECO:0000256" key="7">
    <source>
        <dbReference type="ARBA" id="ARBA00023159"/>
    </source>
</evidence>
<dbReference type="PANTHER" id="PTHR45766">
    <property type="entry name" value="DNA ANNEALING HELICASE AND ENDONUCLEASE ZRANB3 FAMILY MEMBER"/>
    <property type="match status" value="1"/>
</dbReference>
<dbReference type="EC" id="3.6.1.-" evidence="11"/>
<keyword evidence="3" id="KW-0347">Helicase</keyword>
<dbReference type="AlphaFoldDB" id="C0QC91"/>
<keyword evidence="5" id="KW-0805">Transcription regulation</keyword>
<dbReference type="PANTHER" id="PTHR45766:SF6">
    <property type="entry name" value="SWI_SNF-RELATED MATRIX-ASSOCIATED ACTIN-DEPENDENT REGULATOR OF CHROMATIN SUBFAMILY A-LIKE PROTEIN 1"/>
    <property type="match status" value="1"/>
</dbReference>
<dbReference type="InterPro" id="IPR040766">
    <property type="entry name" value="Tudor_2_RapA"/>
</dbReference>
<accession>C0QC91</accession>
<dbReference type="Proteomes" id="UP000000442">
    <property type="component" value="Chromosome"/>
</dbReference>
<reference evidence="11 12" key="1">
    <citation type="journal article" date="2009" name="Environ. Microbiol.">
        <title>Genome sequence of Desulfobacterium autotrophicum HRM2, a marine sulfate reducer oxidizing organic carbon completely to carbon dioxide.</title>
        <authorList>
            <person name="Strittmatter A.W."/>
            <person name="Liesegang H."/>
            <person name="Rabus R."/>
            <person name="Decker I."/>
            <person name="Amann J."/>
            <person name="Andres S."/>
            <person name="Henne A."/>
            <person name="Fricke W.F."/>
            <person name="Martinez-Arias R."/>
            <person name="Bartels D."/>
            <person name="Goesmann A."/>
            <person name="Krause L."/>
            <person name="Puehler A."/>
            <person name="Klenk H.P."/>
            <person name="Richter M."/>
            <person name="Schuler M."/>
            <person name="Gloeckner F.O."/>
            <person name="Meyerdierks A."/>
            <person name="Gottschalk G."/>
            <person name="Amann R."/>
        </authorList>
    </citation>
    <scope>NUCLEOTIDE SEQUENCE [LARGE SCALE GENOMIC DNA]</scope>
    <source>
        <strain evidence="12">ATCC 43914 / DSM 3382 / HRM2</strain>
    </source>
</reference>
<dbReference type="InterPro" id="IPR049730">
    <property type="entry name" value="SNF2/RAD54-like_C"/>
</dbReference>
<evidence type="ECO:0000256" key="5">
    <source>
        <dbReference type="ARBA" id="ARBA00023015"/>
    </source>
</evidence>
<dbReference type="SUPFAM" id="SSF52540">
    <property type="entry name" value="P-loop containing nucleoside triphosphate hydrolases"/>
    <property type="match status" value="2"/>
</dbReference>
<dbReference type="InterPro" id="IPR014001">
    <property type="entry name" value="Helicase_ATP-bd"/>
</dbReference>
<dbReference type="GO" id="GO:0003677">
    <property type="term" value="F:DNA binding"/>
    <property type="evidence" value="ECO:0007669"/>
    <property type="project" value="UniProtKB-KW"/>
</dbReference>
<keyword evidence="8" id="KW-0804">Transcription</keyword>
<keyword evidence="2 11" id="KW-0378">Hydrolase</keyword>
<dbReference type="GO" id="GO:0004386">
    <property type="term" value="F:helicase activity"/>
    <property type="evidence" value="ECO:0007669"/>
    <property type="project" value="UniProtKB-KW"/>
</dbReference>
<dbReference type="HAMAP" id="MF_01821">
    <property type="entry name" value="Helicase_RapA"/>
    <property type="match status" value="1"/>
</dbReference>
<dbReference type="InterPro" id="IPR001650">
    <property type="entry name" value="Helicase_C-like"/>
</dbReference>
<dbReference type="Pfam" id="PF12137">
    <property type="entry name" value="RapA_C"/>
    <property type="match status" value="1"/>
</dbReference>
<dbReference type="Gene3D" id="2.30.30.140">
    <property type="match status" value="1"/>
</dbReference>
<keyword evidence="12" id="KW-1185">Reference proteome</keyword>
<dbReference type="InterPro" id="IPR038718">
    <property type="entry name" value="SNF2-like_sf"/>
</dbReference>
<dbReference type="SMART" id="SM00487">
    <property type="entry name" value="DEXDc"/>
    <property type="match status" value="1"/>
</dbReference>
<evidence type="ECO:0000313" key="11">
    <source>
        <dbReference type="EMBL" id="ACN17108.1"/>
    </source>
</evidence>
<dbReference type="InterPro" id="IPR027417">
    <property type="entry name" value="P-loop_NTPase"/>
</dbReference>
<dbReference type="HOGENOM" id="CLU_011520_0_0_7"/>
<dbReference type="Gene3D" id="6.10.140.1500">
    <property type="match status" value="1"/>
</dbReference>
<keyword evidence="7" id="KW-0010">Activator</keyword>
<dbReference type="PROSITE" id="PS51194">
    <property type="entry name" value="HELICASE_CTER"/>
    <property type="match status" value="1"/>
</dbReference>
<dbReference type="KEGG" id="dat:HRM2_40500"/>
<sequence>MMQLKKGQRFTSEMEPELGLGVLVTSDSRTLTVNFAASNCVRRYTTAAAPLRRVRFEVGDTIVFGDNRTMVIETVDNRDGLLVYGGAGECVPEQDLADTMSLSAPRDRLWAGIFDPADTFDLRFEANRLRHAHETSPAMGFMGGRVDLIPHQFYIAGEVSNRYLPRILLADETGLGKTIEACLVLHRLLLSERISRVLILVPESLVHQWFIELYRRFNLVFRIFDPELCRELERSEPGQNPFFSEQLVICCLDGMAADETSRIQLVQAGWDMVVVDEAHHLEEGGAAYSLVEALATAQAGMMLLSATPEQLGRRNHFSHLRLLDPDRYTNFDDYLEESRQYRQTAETLENLADPGEDSQEITALLDSHGPGRAVFRNTRAVIKGFPQRSGVLYPLVPKTDTTVALGRCDAPVASLSMADDDPGVFFAKIEWLKGLLKSLKREKVLLICATSEKAAAIETALATLITMKIARFTQDMTLVQRDRSAAWFAEPLGAELMICSEIGSEGRNFQFAHHLVMFDLPDNPELVEQRIGRLDRIGQHHPIVIHVPYAHDSRQAVLARWYREGTGIFENNISGIHQIHRQFAARLADLSDLCDQAGQVPYGALDQLIADTRTFAAETSKRLKSGRDKLLELNSFRPRKAEQLVKTICETDQDQSIDLFMAKIFKFYAISPEPIMARTFRLEVFNSAGVPFPGFKGDGMIVTFDRTVAVTRDDIVFLTWDHPMVTGAMELFLGSDHGNAAIAEVNGTGKFEILLESVYTLECVAPRALHMNRFLARTPIRTLVDHNLTNLSQDRSWALTAASLSTPARSWLGQFPEIKEQLLPELLAAGRRFSEQAAARVISRAKAAVEKVVGGEAARLERLKRINPAIREDEIRRAKDEATTLVIHIDQARLRLDSLRLIKVS</sequence>
<dbReference type="PROSITE" id="PS51192">
    <property type="entry name" value="HELICASE_ATP_BIND_1"/>
    <property type="match status" value="1"/>
</dbReference>
<proteinExistence type="inferred from homology"/>